<evidence type="ECO:0000313" key="2">
    <source>
        <dbReference type="Proteomes" id="UP000236594"/>
    </source>
</evidence>
<proteinExistence type="predicted"/>
<reference evidence="1 2" key="1">
    <citation type="submission" date="2018-04" db="EMBL/GenBank/DDBJ databases">
        <title>Draft Genome Sequence of Phosphate-Solubilizing Chryseobacterium sp. ISE14 that is a Biocontrol and Plant Growth-Promoting Rhizobacterium Isolated from Cucumber.</title>
        <authorList>
            <person name="Jeong J.-J."/>
            <person name="Sang M.K."/>
            <person name="Choi I.-G."/>
            <person name="Kim K.D."/>
        </authorList>
    </citation>
    <scope>NUCLEOTIDE SEQUENCE [LARGE SCALE GENOMIC DNA]</scope>
    <source>
        <strain evidence="1 2">ISE14</strain>
    </source>
</reference>
<sequence length="756" mass="87754">MENFNLTAHVVDANRNQSNHLKISGSFESIEQQLKDLATLASSESIEEKRKLHFTIANEAGKQLIGNVYPIELSGNLIDLKRHYKVPIGTDELWAEQKKWERELSKRTELSDGLTNTGIDEKHAHYYRTYFAAHQIELEEKNEFFETIDLFNKQQFLPEELETIVAYWSDTIENAHSTGESDGDIFSYCEDFKKACEEQGYTLEYGLDGQPYFLRPISLEEQLNLERKIINIEEISISETIENKKESLRNDVDNNINFFVKNSFPNEIEILKQYVWAKEEEYDNRISDGTSKFHQNNFKELINSSDKIDLELINNIIEVADKYLNEEPYLNRIYRIDNLKNIIHEHEKIQQEIKIDQQKIQNPKEFFKNLVQSLSGSDLNLLVQYLRTKIEQFDNFFADSSSSKEKKIYDELIINVDKDQVKGLEKIIDDNTFAQSGRENQIQIDELKNLIHEEKKELLLSILPDSLKGFDISEKHKEQLIKNGEITIISPIHDDELLVQFSLTKNLDIKMWLPSGEEDLIKYSDLQNSFKEKELRLENKEFKVGSLATAKVESGIFKGKIIEIEDNKITIENLKGETVTASKNEVYQFFQGQKYDRSEIQSLFSSDPAGIKFSFLEKNDITKLMRGELTNTVFKGYTVKDGKDYFYEFKFRAEYSKIQGKLTLKPYWKNRNEDMPVAAFGTALTKEQIQEASQGKSIIVDGISRESKPFSVKVHYDKDLNAFIADKYVNNAATIKITTESTIKEDSFKEKRGPKI</sequence>
<dbReference type="AlphaFoldDB" id="A0A316WLY2"/>
<accession>A0A316WLY2</accession>
<dbReference type="OrthoDB" id="6372253at2"/>
<name>A0A316WLY2_9FLAO</name>
<organism evidence="1 2">
    <name type="scientific">Chryseobacterium phosphatilyticum</name>
    <dbReference type="NCBI Taxonomy" id="475075"/>
    <lineage>
        <taxon>Bacteria</taxon>
        <taxon>Pseudomonadati</taxon>
        <taxon>Bacteroidota</taxon>
        <taxon>Flavobacteriia</taxon>
        <taxon>Flavobacteriales</taxon>
        <taxon>Weeksellaceae</taxon>
        <taxon>Chryseobacterium group</taxon>
        <taxon>Chryseobacterium</taxon>
    </lineage>
</organism>
<dbReference type="EMBL" id="PPED02000009">
    <property type="protein sequence ID" value="PWN62421.1"/>
    <property type="molecule type" value="Genomic_DNA"/>
</dbReference>
<protein>
    <submittedName>
        <fullName evidence="1">Uncharacterized protein</fullName>
    </submittedName>
</protein>
<comment type="caution">
    <text evidence="1">The sequence shown here is derived from an EMBL/GenBank/DDBJ whole genome shotgun (WGS) entry which is preliminary data.</text>
</comment>
<keyword evidence="2" id="KW-1185">Reference proteome</keyword>
<evidence type="ECO:0000313" key="1">
    <source>
        <dbReference type="EMBL" id="PWN62421.1"/>
    </source>
</evidence>
<dbReference type="Proteomes" id="UP000236594">
    <property type="component" value="Unassembled WGS sequence"/>
</dbReference>
<gene>
    <name evidence="1" type="ORF">C1631_022920</name>
</gene>
<dbReference type="RefSeq" id="WP_109714423.1">
    <property type="nucleotide sequence ID" value="NZ_PPED02000009.1"/>
</dbReference>